<feature type="signal peptide" evidence="1">
    <location>
        <begin position="1"/>
        <end position="26"/>
    </location>
</feature>
<protein>
    <recommendedName>
        <fullName evidence="4">Secreted protein</fullName>
    </recommendedName>
</protein>
<organism evidence="2 3">
    <name type="scientific">Amycolatopsis methanolica 239</name>
    <dbReference type="NCBI Taxonomy" id="1068978"/>
    <lineage>
        <taxon>Bacteria</taxon>
        <taxon>Bacillati</taxon>
        <taxon>Actinomycetota</taxon>
        <taxon>Actinomycetes</taxon>
        <taxon>Pseudonocardiales</taxon>
        <taxon>Pseudonocardiaceae</taxon>
        <taxon>Amycolatopsis</taxon>
        <taxon>Amycolatopsis methanolica group</taxon>
    </lineage>
</organism>
<reference evidence="2 3" key="1">
    <citation type="submission" date="2014-07" db="EMBL/GenBank/DDBJ databases">
        <title>Whole Genome Sequence of the Amycolatopsis methanolica 239.</title>
        <authorList>
            <person name="Tang B."/>
        </authorList>
    </citation>
    <scope>NUCLEOTIDE SEQUENCE [LARGE SCALE GENOMIC DNA]</scope>
    <source>
        <strain evidence="2 3">239</strain>
    </source>
</reference>
<dbReference type="RefSeq" id="WP_017987358.1">
    <property type="nucleotide sequence ID" value="NZ_AQUL01000001.1"/>
</dbReference>
<gene>
    <name evidence="2" type="ORF">AMETH_1405</name>
</gene>
<sequence>MERARRMVAVAAVFGAVVAVPATAQAQAEATGAGSVGAVDITVDGVSAHADPIAPCVVDTTAEGRTDPITVGTRTKYGLGSTTCTRNADGTASVKVTGQRFETSVLQQFGGPVIKARTFGAGCNTTANGSNGYMSLGTVTGITVPQNIPPNHVITIPGATPGAPPMAEVVLNELVVPVPADGSLTTNAMHIKLFPQGGPASGDILVGSASCSPFGL</sequence>
<dbReference type="NCBIfam" id="NF040603">
    <property type="entry name" value="choice_anch_P"/>
    <property type="match status" value="1"/>
</dbReference>
<dbReference type="KEGG" id="amq:AMETH_1405"/>
<evidence type="ECO:0008006" key="4">
    <source>
        <dbReference type="Google" id="ProtNLM"/>
    </source>
</evidence>
<dbReference type="HOGENOM" id="CLU_1275502_0_0_11"/>
<accession>A0A076MUI1</accession>
<evidence type="ECO:0000313" key="3">
    <source>
        <dbReference type="Proteomes" id="UP000062973"/>
    </source>
</evidence>
<dbReference type="OrthoDB" id="3637640at2"/>
<evidence type="ECO:0000256" key="1">
    <source>
        <dbReference type="SAM" id="SignalP"/>
    </source>
</evidence>
<proteinExistence type="predicted"/>
<dbReference type="Proteomes" id="UP000062973">
    <property type="component" value="Chromosome"/>
</dbReference>
<name>A0A076MUI1_AMYME</name>
<keyword evidence="1" id="KW-0732">Signal</keyword>
<feature type="chain" id="PRO_5001715180" description="Secreted protein" evidence="1">
    <location>
        <begin position="27"/>
        <end position="216"/>
    </location>
</feature>
<dbReference type="AlphaFoldDB" id="A0A076MUI1"/>
<evidence type="ECO:0000313" key="2">
    <source>
        <dbReference type="EMBL" id="AIJ21497.1"/>
    </source>
</evidence>
<dbReference type="PATRIC" id="fig|1068978.7.peg.1483"/>
<keyword evidence="3" id="KW-1185">Reference proteome</keyword>
<dbReference type="EMBL" id="CP009110">
    <property type="protein sequence ID" value="AIJ21497.1"/>
    <property type="molecule type" value="Genomic_DNA"/>
</dbReference>
<dbReference type="eggNOG" id="ENOG5033R2H">
    <property type="taxonomic scope" value="Bacteria"/>
</dbReference>